<evidence type="ECO:0000256" key="4">
    <source>
        <dbReference type="RuleBase" id="RU361169"/>
    </source>
</evidence>
<protein>
    <submittedName>
        <fullName evidence="6">Alpha-L-rhamnosidase</fullName>
    </submittedName>
</protein>
<feature type="chain" id="PRO_5013066085" evidence="5">
    <location>
        <begin position="23"/>
        <end position="445"/>
    </location>
</feature>
<dbReference type="InterPro" id="IPR051801">
    <property type="entry name" value="GH28_Enzymes"/>
</dbReference>
<dbReference type="STRING" id="477680.SAMN05421788_105269"/>
<dbReference type="GO" id="GO:0004650">
    <property type="term" value="F:polygalacturonase activity"/>
    <property type="evidence" value="ECO:0007669"/>
    <property type="project" value="InterPro"/>
</dbReference>
<evidence type="ECO:0000256" key="3">
    <source>
        <dbReference type="ARBA" id="ARBA00023295"/>
    </source>
</evidence>
<keyword evidence="5" id="KW-0732">Signal</keyword>
<dbReference type="InterPro" id="IPR000743">
    <property type="entry name" value="Glyco_hydro_28"/>
</dbReference>
<dbReference type="EMBL" id="FTOR01000005">
    <property type="protein sequence ID" value="SIT22276.1"/>
    <property type="molecule type" value="Genomic_DNA"/>
</dbReference>
<dbReference type="Proteomes" id="UP000186917">
    <property type="component" value="Unassembled WGS sequence"/>
</dbReference>
<keyword evidence="2 4" id="KW-0378">Hydrolase</keyword>
<dbReference type="InterPro" id="IPR006626">
    <property type="entry name" value="PbH1"/>
</dbReference>
<gene>
    <name evidence="6" type="ORF">SAMN05421788_105269</name>
</gene>
<evidence type="ECO:0000256" key="1">
    <source>
        <dbReference type="ARBA" id="ARBA00008834"/>
    </source>
</evidence>
<dbReference type="InterPro" id="IPR011050">
    <property type="entry name" value="Pectin_lyase_fold/virulence"/>
</dbReference>
<dbReference type="Pfam" id="PF00295">
    <property type="entry name" value="Glyco_hydro_28"/>
    <property type="match status" value="1"/>
</dbReference>
<sequence>MRKNRLLVLCALGVITGTDAVAKMQKDMVTTVACYTATSRYVITDYGAIGDSKTLNTTFIQAAIDACANNGGGTLVLPKGIFMSGSLFLKPGVNIEFLEGAVLKGSTDINDYPKINTRIEGHFEPWRAALINGDSVHHLRITGPGTLDGSGAPFWKEFYDRRNADKGTTNLNVERPRLTFLQNSTDIHISGVTYLNSGFWNLHMYRCQHVVVEYCRFQAPSGPKPYHHAPSSDGMDVDCSQDIAIRHCFFSVGDDCIALKGSKGPLAMEDKGGSPVERIEISDCIFEAGGGIVTFGSEATIVRNVVVQRCTTLGPTVLRLKLRPDTPQQYENITMNDITMIDAHDIFKVSPWTQYFDLKGQPAPRALVRNIKISNVHGSGASLGQITGHEQAAIKDILVQDVDVQFKTTDMQVGDVQNLRFKNVKVNGKALTAPAPKTSVAKTNQ</sequence>
<dbReference type="AlphaFoldDB" id="A0A1N7QHL4"/>
<proteinExistence type="inferred from homology"/>
<comment type="similarity">
    <text evidence="1 4">Belongs to the glycosyl hydrolase 28 family.</text>
</comment>
<evidence type="ECO:0000313" key="6">
    <source>
        <dbReference type="EMBL" id="SIT22276.1"/>
    </source>
</evidence>
<dbReference type="GO" id="GO:0005975">
    <property type="term" value="P:carbohydrate metabolic process"/>
    <property type="evidence" value="ECO:0007669"/>
    <property type="project" value="InterPro"/>
</dbReference>
<dbReference type="PANTHER" id="PTHR31339:SF9">
    <property type="entry name" value="PLASMIN AND FIBRONECTIN-BINDING PROTEIN A"/>
    <property type="match status" value="1"/>
</dbReference>
<feature type="signal peptide" evidence="5">
    <location>
        <begin position="1"/>
        <end position="22"/>
    </location>
</feature>
<keyword evidence="3 4" id="KW-0326">Glycosidase</keyword>
<reference evidence="7" key="1">
    <citation type="submission" date="2017-01" db="EMBL/GenBank/DDBJ databases">
        <authorList>
            <person name="Varghese N."/>
            <person name="Submissions S."/>
        </authorList>
    </citation>
    <scope>NUCLEOTIDE SEQUENCE [LARGE SCALE GENOMIC DNA]</scope>
    <source>
        <strain evidence="7">DSM 21054</strain>
    </source>
</reference>
<evidence type="ECO:0000313" key="7">
    <source>
        <dbReference type="Proteomes" id="UP000186917"/>
    </source>
</evidence>
<dbReference type="RefSeq" id="WP_076380102.1">
    <property type="nucleotide sequence ID" value="NZ_AP017422.1"/>
</dbReference>
<dbReference type="PANTHER" id="PTHR31339">
    <property type="entry name" value="PECTIN LYASE-RELATED"/>
    <property type="match status" value="1"/>
</dbReference>
<keyword evidence="7" id="KW-1185">Reference proteome</keyword>
<dbReference type="Gene3D" id="2.160.20.10">
    <property type="entry name" value="Single-stranded right-handed beta-helix, Pectin lyase-like"/>
    <property type="match status" value="1"/>
</dbReference>
<evidence type="ECO:0000256" key="5">
    <source>
        <dbReference type="SAM" id="SignalP"/>
    </source>
</evidence>
<accession>A0A1N7QHL4</accession>
<name>A0A1N7QHL4_9BACT</name>
<dbReference type="SMART" id="SM00710">
    <property type="entry name" value="PbH1"/>
    <property type="match status" value="4"/>
</dbReference>
<dbReference type="SUPFAM" id="SSF51126">
    <property type="entry name" value="Pectin lyase-like"/>
    <property type="match status" value="1"/>
</dbReference>
<evidence type="ECO:0000256" key="2">
    <source>
        <dbReference type="ARBA" id="ARBA00022801"/>
    </source>
</evidence>
<dbReference type="InterPro" id="IPR012334">
    <property type="entry name" value="Pectin_lyas_fold"/>
</dbReference>
<organism evidence="6 7">
    <name type="scientific">Filimonas lacunae</name>
    <dbReference type="NCBI Taxonomy" id="477680"/>
    <lineage>
        <taxon>Bacteria</taxon>
        <taxon>Pseudomonadati</taxon>
        <taxon>Bacteroidota</taxon>
        <taxon>Chitinophagia</taxon>
        <taxon>Chitinophagales</taxon>
        <taxon>Chitinophagaceae</taxon>
        <taxon>Filimonas</taxon>
    </lineage>
</organism>